<dbReference type="Gene3D" id="3.40.50.2000">
    <property type="entry name" value="Glycogen Phosphorylase B"/>
    <property type="match status" value="2"/>
</dbReference>
<dbReference type="EMBL" id="PFEV01000024">
    <property type="protein sequence ID" value="PIV71244.1"/>
    <property type="molecule type" value="Genomic_DNA"/>
</dbReference>
<dbReference type="PANTHER" id="PTHR45947:SF3">
    <property type="entry name" value="SULFOQUINOVOSYL TRANSFERASE SQD2"/>
    <property type="match status" value="1"/>
</dbReference>
<evidence type="ECO:0000259" key="1">
    <source>
        <dbReference type="Pfam" id="PF00534"/>
    </source>
</evidence>
<organism evidence="2 3">
    <name type="scientific">Candidatus Roizmanbacteria bacterium CG17_big_fil_post_rev_8_21_14_2_50_39_7</name>
    <dbReference type="NCBI Taxonomy" id="1974858"/>
    <lineage>
        <taxon>Bacteria</taxon>
        <taxon>Candidatus Roizmaniibacteriota</taxon>
    </lineage>
</organism>
<dbReference type="GO" id="GO:0016757">
    <property type="term" value="F:glycosyltransferase activity"/>
    <property type="evidence" value="ECO:0007669"/>
    <property type="project" value="InterPro"/>
</dbReference>
<evidence type="ECO:0000313" key="2">
    <source>
        <dbReference type="EMBL" id="PIV71244.1"/>
    </source>
</evidence>
<gene>
    <name evidence="2" type="ORF">COW57_00585</name>
</gene>
<dbReference type="SUPFAM" id="SSF53756">
    <property type="entry name" value="UDP-Glycosyltransferase/glycogen phosphorylase"/>
    <property type="match status" value="1"/>
</dbReference>
<name>A0A2M7EKY3_9BACT</name>
<reference evidence="3" key="1">
    <citation type="submission" date="2017-09" db="EMBL/GenBank/DDBJ databases">
        <title>Depth-based differentiation of microbial function through sediment-hosted aquifers and enrichment of novel symbionts in the deep terrestrial subsurface.</title>
        <authorList>
            <person name="Probst A.J."/>
            <person name="Ladd B."/>
            <person name="Jarett J.K."/>
            <person name="Geller-Mcgrath D.E."/>
            <person name="Sieber C.M.K."/>
            <person name="Emerson J.B."/>
            <person name="Anantharaman K."/>
            <person name="Thomas B.C."/>
            <person name="Malmstrom R."/>
            <person name="Stieglmeier M."/>
            <person name="Klingl A."/>
            <person name="Woyke T."/>
            <person name="Ryan C.M."/>
            <person name="Banfield J.F."/>
        </authorList>
    </citation>
    <scope>NUCLEOTIDE SEQUENCE [LARGE SCALE GENOMIC DNA]</scope>
</reference>
<dbReference type="AlphaFoldDB" id="A0A2M7EKY3"/>
<comment type="caution">
    <text evidence="2">The sequence shown here is derived from an EMBL/GenBank/DDBJ whole genome shotgun (WGS) entry which is preliminary data.</text>
</comment>
<proteinExistence type="predicted"/>
<feature type="non-terminal residue" evidence="2">
    <location>
        <position position="1"/>
    </location>
</feature>
<accession>A0A2M7EKY3</accession>
<feature type="domain" description="Glycosyl transferase family 1" evidence="1">
    <location>
        <begin position="157"/>
        <end position="302"/>
    </location>
</feature>
<evidence type="ECO:0000313" key="3">
    <source>
        <dbReference type="Proteomes" id="UP000228762"/>
    </source>
</evidence>
<dbReference type="Proteomes" id="UP000228762">
    <property type="component" value="Unassembled WGS sequence"/>
</dbReference>
<dbReference type="Pfam" id="PF00534">
    <property type="entry name" value="Glycos_transf_1"/>
    <property type="match status" value="1"/>
</dbReference>
<protein>
    <recommendedName>
        <fullName evidence="1">Glycosyl transferase family 1 domain-containing protein</fullName>
    </recommendedName>
</protein>
<dbReference type="InterPro" id="IPR001296">
    <property type="entry name" value="Glyco_trans_1"/>
</dbReference>
<dbReference type="PANTHER" id="PTHR45947">
    <property type="entry name" value="SULFOQUINOVOSYL TRANSFERASE SQD2"/>
    <property type="match status" value="1"/>
</dbReference>
<dbReference type="InterPro" id="IPR050194">
    <property type="entry name" value="Glycosyltransferase_grp1"/>
</dbReference>
<sequence>TSAIDIKKAQWAKQLSIHSSFLQSFPRIIRSWRALLLPLFPLAFESFEFDEYDLVISVTSAFAKGIITKPDTKHVCYLLTPPRYLWSHTNDYIPPLLQFIGKPLYNHLKKWDSYASKRPDGYISLSNTTANRAREYYNVESPVVYPPFDTHYWDGKRKEMKKPSHIDFSKPYYLWVGRMESYKKPELVIEAAKRTNSHPFIMVGVGSLEQSLKQKAPSNCQFAGSISDEELSYLYSGAEALIMPQNEDFGYVSLEAQYHGCPVIAYRKGGACETIKEGISGVFFDEQTVPSLVSVLERFAQISYNLRHSTTLIRKSIEAEFGVERFDREFLCQLQHYIQL</sequence>